<dbReference type="KEGG" id="ccyn:CGC48_09065"/>
<keyword evidence="2" id="KW-1133">Transmembrane helix</keyword>
<evidence type="ECO:0000313" key="3">
    <source>
        <dbReference type="EMBL" id="ATA68762.1"/>
    </source>
</evidence>
<dbReference type="EMBL" id="CDOD01000010">
    <property type="protein sequence ID" value="CEN33830.1"/>
    <property type="molecule type" value="Genomic_DNA"/>
</dbReference>
<dbReference type="Gene3D" id="1.25.40.10">
    <property type="entry name" value="Tetratricopeptide repeat domain"/>
    <property type="match status" value="1"/>
</dbReference>
<dbReference type="eggNOG" id="COG0457">
    <property type="taxonomic scope" value="Bacteria"/>
</dbReference>
<dbReference type="Pfam" id="PF13424">
    <property type="entry name" value="TPR_12"/>
    <property type="match status" value="1"/>
</dbReference>
<feature type="repeat" description="TPR" evidence="1">
    <location>
        <begin position="177"/>
        <end position="210"/>
    </location>
</feature>
<evidence type="ECO:0000313" key="5">
    <source>
        <dbReference type="Proteomes" id="UP000038055"/>
    </source>
</evidence>
<dbReference type="STRING" id="28189.CCYN74_440010"/>
<name>A0A0B7H389_9FLAO</name>
<organism evidence="4 5">
    <name type="scientific">Capnocytophaga cynodegmi</name>
    <dbReference type="NCBI Taxonomy" id="28189"/>
    <lineage>
        <taxon>Bacteria</taxon>
        <taxon>Pseudomonadati</taxon>
        <taxon>Bacteroidota</taxon>
        <taxon>Flavobacteriia</taxon>
        <taxon>Flavobacteriales</taxon>
        <taxon>Flavobacteriaceae</taxon>
        <taxon>Capnocytophaga</taxon>
    </lineage>
</organism>
<dbReference type="Proteomes" id="UP000242855">
    <property type="component" value="Chromosome"/>
</dbReference>
<dbReference type="PROSITE" id="PS50005">
    <property type="entry name" value="TPR"/>
    <property type="match status" value="1"/>
</dbReference>
<dbReference type="EMBL" id="CP022378">
    <property type="protein sequence ID" value="ATA68762.1"/>
    <property type="molecule type" value="Genomic_DNA"/>
</dbReference>
<dbReference type="SUPFAM" id="SSF48452">
    <property type="entry name" value="TPR-like"/>
    <property type="match status" value="1"/>
</dbReference>
<dbReference type="AlphaFoldDB" id="A0A0B7H389"/>
<reference evidence="5" key="1">
    <citation type="submission" date="2015-01" db="EMBL/GenBank/DDBJ databases">
        <authorList>
            <person name="MANFREDI Pablo"/>
        </authorList>
    </citation>
    <scope>NUCLEOTIDE SEQUENCE [LARGE SCALE GENOMIC DNA]</scope>
    <source>
        <strain evidence="5">Ccyn2B</strain>
    </source>
</reference>
<dbReference type="GeneID" id="96781950"/>
<gene>
    <name evidence="4" type="ORF">CCYN2B_180018</name>
    <name evidence="3" type="ORF">CGC48_09065</name>
</gene>
<feature type="transmembrane region" description="Helical" evidence="2">
    <location>
        <begin position="58"/>
        <end position="76"/>
    </location>
</feature>
<evidence type="ECO:0000256" key="1">
    <source>
        <dbReference type="PROSITE-ProRule" id="PRU00339"/>
    </source>
</evidence>
<sequence>MAVYKKRNDRPNRKKKTEDLDEFQEELLHEESTTAKVFDTIEENTSIAEAWVQKNQKTIIGTLVAVAVVGLGYLLYQRFVSIPKENEGANELFFAQEFFDQALNATDDKVKDSLFTVSLKGGNGKYGFLEIIENYSGTKAANLANYSAGMAYMNQGNYEKAIEHLKKFNSPDEILGALALGNIGDAYSQQKNNAEALNFYKKAFEHSKNEFTTPIYLKKAGITAMLQNNNQEANKYFERIKDEFPNSEEARTIDILLGKINS</sequence>
<reference evidence="3 6" key="3">
    <citation type="journal article" date="2017" name="Genome Announc.">
        <title>Twelve Complete Reference Genomes of Clinical Isolates in the Capnocytophaga Genus.</title>
        <authorList>
            <person name="Villarma A."/>
            <person name="Gulvik C.A."/>
            <person name="Rowe L.A."/>
            <person name="Sheth M."/>
            <person name="Juieng P."/>
            <person name="Nicholson A.C."/>
            <person name="Loparev V.N."/>
            <person name="McQuiston J.R."/>
        </authorList>
    </citation>
    <scope>NUCLEOTIDE SEQUENCE [LARGE SCALE GENOMIC DNA]</scope>
    <source>
        <strain evidence="3 6">G7591</strain>
    </source>
</reference>
<dbReference type="InterPro" id="IPR011990">
    <property type="entry name" value="TPR-like_helical_dom_sf"/>
</dbReference>
<keyword evidence="2" id="KW-0472">Membrane</keyword>
<dbReference type="RefSeq" id="WP_041991143.1">
    <property type="nucleotide sequence ID" value="NZ_BQMH01000002.1"/>
</dbReference>
<protein>
    <submittedName>
        <fullName evidence="4">TPR repeat-containing protein</fullName>
    </submittedName>
</protein>
<keyword evidence="2" id="KW-0812">Transmembrane</keyword>
<evidence type="ECO:0000256" key="2">
    <source>
        <dbReference type="SAM" id="Phobius"/>
    </source>
</evidence>
<reference evidence="4" key="2">
    <citation type="submission" date="2015-01" db="EMBL/GenBank/DDBJ databases">
        <authorList>
            <person name="Xiang T."/>
            <person name="Song Y."/>
            <person name="Huang L."/>
            <person name="Wang B."/>
            <person name="Wu P."/>
        </authorList>
    </citation>
    <scope>NUCLEOTIDE SEQUENCE [LARGE SCALE GENOMIC DNA]</scope>
    <source>
        <strain evidence="4">Ccyn2B</strain>
    </source>
</reference>
<dbReference type="Pfam" id="PF13174">
    <property type="entry name" value="TPR_6"/>
    <property type="match status" value="1"/>
</dbReference>
<keyword evidence="5" id="KW-1185">Reference proteome</keyword>
<dbReference type="SMART" id="SM00028">
    <property type="entry name" value="TPR"/>
    <property type="match status" value="3"/>
</dbReference>
<dbReference type="InterPro" id="IPR019734">
    <property type="entry name" value="TPR_rpt"/>
</dbReference>
<accession>A0A0B7H389</accession>
<proteinExistence type="predicted"/>
<evidence type="ECO:0000313" key="4">
    <source>
        <dbReference type="EMBL" id="CEN33830.1"/>
    </source>
</evidence>
<evidence type="ECO:0000313" key="6">
    <source>
        <dbReference type="Proteomes" id="UP000242855"/>
    </source>
</evidence>
<keyword evidence="1" id="KW-0802">TPR repeat</keyword>
<dbReference type="Proteomes" id="UP000038055">
    <property type="component" value="Unassembled WGS sequence"/>
</dbReference>